<sequence length="178" mass="19729">MVGTYVEEDVVDEDVRVEEGVVTGLDAVSPITDLENRGEDNEKELKDMRLRIEELENELAKEKGASTSLLTLLAELVDLELRSKLTRKDNKLGKARADLAQSENLATTNSRVKKVEARERSRNKKGDAGISIVKGDVANLLARIEELEADVAQIQAHVQKGNERLRVSQNKLDVALGR</sequence>
<keyword evidence="1" id="KW-0175">Coiled coil</keyword>
<name>A0A7J7MMW7_9MAGN</name>
<proteinExistence type="predicted"/>
<feature type="coiled-coil region" evidence="1">
    <location>
        <begin position="130"/>
        <end position="164"/>
    </location>
</feature>
<gene>
    <name evidence="2" type="ORF">GIB67_024100</name>
</gene>
<dbReference type="Proteomes" id="UP000541444">
    <property type="component" value="Unassembled WGS sequence"/>
</dbReference>
<accession>A0A7J7MMW7</accession>
<organism evidence="2 3">
    <name type="scientific">Kingdonia uniflora</name>
    <dbReference type="NCBI Taxonomy" id="39325"/>
    <lineage>
        <taxon>Eukaryota</taxon>
        <taxon>Viridiplantae</taxon>
        <taxon>Streptophyta</taxon>
        <taxon>Embryophyta</taxon>
        <taxon>Tracheophyta</taxon>
        <taxon>Spermatophyta</taxon>
        <taxon>Magnoliopsida</taxon>
        <taxon>Ranunculales</taxon>
        <taxon>Circaeasteraceae</taxon>
        <taxon>Kingdonia</taxon>
    </lineage>
</organism>
<dbReference type="AlphaFoldDB" id="A0A7J7MMW7"/>
<reference evidence="2 3" key="1">
    <citation type="journal article" date="2020" name="IScience">
        <title>Genome Sequencing of the Endangered Kingdonia uniflora (Circaeasteraceae, Ranunculales) Reveals Potential Mechanisms of Evolutionary Specialization.</title>
        <authorList>
            <person name="Sun Y."/>
            <person name="Deng T."/>
            <person name="Zhang A."/>
            <person name="Moore M.J."/>
            <person name="Landis J.B."/>
            <person name="Lin N."/>
            <person name="Zhang H."/>
            <person name="Zhang X."/>
            <person name="Huang J."/>
            <person name="Zhang X."/>
            <person name="Sun H."/>
            <person name="Wang H."/>
        </authorList>
    </citation>
    <scope>NUCLEOTIDE SEQUENCE [LARGE SCALE GENOMIC DNA]</scope>
    <source>
        <strain evidence="2">TB1705</strain>
        <tissue evidence="2">Leaf</tissue>
    </source>
</reference>
<evidence type="ECO:0000313" key="2">
    <source>
        <dbReference type="EMBL" id="KAF6156130.1"/>
    </source>
</evidence>
<evidence type="ECO:0000256" key="1">
    <source>
        <dbReference type="SAM" id="Coils"/>
    </source>
</evidence>
<keyword evidence="3" id="KW-1185">Reference proteome</keyword>
<feature type="coiled-coil region" evidence="1">
    <location>
        <begin position="31"/>
        <end position="65"/>
    </location>
</feature>
<dbReference type="OrthoDB" id="2019763at2759"/>
<comment type="caution">
    <text evidence="2">The sequence shown here is derived from an EMBL/GenBank/DDBJ whole genome shotgun (WGS) entry which is preliminary data.</text>
</comment>
<evidence type="ECO:0000313" key="3">
    <source>
        <dbReference type="Proteomes" id="UP000541444"/>
    </source>
</evidence>
<protein>
    <submittedName>
        <fullName evidence="2">Uncharacterized protein</fullName>
    </submittedName>
</protein>
<dbReference type="EMBL" id="JACGCM010001377">
    <property type="protein sequence ID" value="KAF6156130.1"/>
    <property type="molecule type" value="Genomic_DNA"/>
</dbReference>